<dbReference type="EMBL" id="CM031837">
    <property type="protein sequence ID" value="KAG6682244.1"/>
    <property type="molecule type" value="Genomic_DNA"/>
</dbReference>
<evidence type="ECO:0000313" key="2">
    <source>
        <dbReference type="Proteomes" id="UP000811246"/>
    </source>
</evidence>
<organism evidence="1 2">
    <name type="scientific">Carya illinoinensis</name>
    <name type="common">Pecan</name>
    <dbReference type="NCBI Taxonomy" id="32201"/>
    <lineage>
        <taxon>Eukaryota</taxon>
        <taxon>Viridiplantae</taxon>
        <taxon>Streptophyta</taxon>
        <taxon>Embryophyta</taxon>
        <taxon>Tracheophyta</taxon>
        <taxon>Spermatophyta</taxon>
        <taxon>Magnoliopsida</taxon>
        <taxon>eudicotyledons</taxon>
        <taxon>Gunneridae</taxon>
        <taxon>Pentapetalae</taxon>
        <taxon>rosids</taxon>
        <taxon>fabids</taxon>
        <taxon>Fagales</taxon>
        <taxon>Juglandaceae</taxon>
        <taxon>Carya</taxon>
    </lineage>
</organism>
<accession>A0A922DCH7</accession>
<sequence>MVHFARAAASGRSSELRQSRTLDVRSTLRSSEYRIFTDQGSFRCQSIYMFFLHLRTTLGLENSVLE</sequence>
<evidence type="ECO:0000313" key="1">
    <source>
        <dbReference type="EMBL" id="KAG6682244.1"/>
    </source>
</evidence>
<protein>
    <submittedName>
        <fullName evidence="1">Uncharacterized protein</fullName>
    </submittedName>
</protein>
<reference evidence="1" key="1">
    <citation type="submission" date="2021-01" db="EMBL/GenBank/DDBJ databases">
        <authorList>
            <person name="Lovell J.T."/>
            <person name="Bentley N."/>
            <person name="Bhattarai G."/>
            <person name="Jenkins J.W."/>
            <person name="Sreedasyam A."/>
            <person name="Alarcon Y."/>
            <person name="Bock C."/>
            <person name="Boston L."/>
            <person name="Carlson J."/>
            <person name="Cervantes K."/>
            <person name="Clermont K."/>
            <person name="Krom N."/>
            <person name="Kubenka K."/>
            <person name="Mamidi S."/>
            <person name="Mattison C."/>
            <person name="Monteros M."/>
            <person name="Pisani C."/>
            <person name="Plott C."/>
            <person name="Rajasekar S."/>
            <person name="Rhein H.S."/>
            <person name="Rohla C."/>
            <person name="Song M."/>
            <person name="Hilaire R.S."/>
            <person name="Shu S."/>
            <person name="Wells L."/>
            <person name="Wang X."/>
            <person name="Webber J."/>
            <person name="Heerema R.J."/>
            <person name="Klein P."/>
            <person name="Conner P."/>
            <person name="Grauke L."/>
            <person name="Grimwood J."/>
            <person name="Schmutz J."/>
            <person name="Randall J.J."/>
        </authorList>
    </citation>
    <scope>NUCLEOTIDE SEQUENCE</scope>
    <source>
        <tissue evidence="1">Leaf</tissue>
    </source>
</reference>
<dbReference type="AlphaFoldDB" id="A0A922DCH7"/>
<gene>
    <name evidence="1" type="ORF">I3842_13G129000</name>
</gene>
<dbReference type="Proteomes" id="UP000811246">
    <property type="component" value="Chromosome 13"/>
</dbReference>
<comment type="caution">
    <text evidence="1">The sequence shown here is derived from an EMBL/GenBank/DDBJ whole genome shotgun (WGS) entry which is preliminary data.</text>
</comment>
<name>A0A922DCH7_CARIL</name>
<proteinExistence type="predicted"/>